<gene>
    <name evidence="2" type="ORF">GYA55_02455</name>
</gene>
<dbReference type="EMBL" id="JAAZON010000099">
    <property type="protein sequence ID" value="NMC62010.1"/>
    <property type="molecule type" value="Genomic_DNA"/>
</dbReference>
<feature type="transmembrane region" description="Helical" evidence="1">
    <location>
        <begin position="86"/>
        <end position="108"/>
    </location>
</feature>
<name>A0A7X9IKI5_9DELT</name>
<evidence type="ECO:0000313" key="2">
    <source>
        <dbReference type="EMBL" id="NMC62010.1"/>
    </source>
</evidence>
<organism evidence="2 3">
    <name type="scientific">SAR324 cluster bacterium</name>
    <dbReference type="NCBI Taxonomy" id="2024889"/>
    <lineage>
        <taxon>Bacteria</taxon>
        <taxon>Deltaproteobacteria</taxon>
        <taxon>SAR324 cluster</taxon>
    </lineage>
</organism>
<keyword evidence="1" id="KW-0812">Transmembrane</keyword>
<proteinExistence type="predicted"/>
<feature type="transmembrane region" description="Helical" evidence="1">
    <location>
        <begin position="13"/>
        <end position="31"/>
    </location>
</feature>
<evidence type="ECO:0000313" key="3">
    <source>
        <dbReference type="Proteomes" id="UP000524246"/>
    </source>
</evidence>
<keyword evidence="1" id="KW-0472">Membrane</keyword>
<dbReference type="AlphaFoldDB" id="A0A7X9IKI5"/>
<comment type="caution">
    <text evidence="2">The sequence shown here is derived from an EMBL/GenBank/DDBJ whole genome shotgun (WGS) entry which is preliminary data.</text>
</comment>
<feature type="transmembrane region" description="Helical" evidence="1">
    <location>
        <begin position="120"/>
        <end position="141"/>
    </location>
</feature>
<evidence type="ECO:0000256" key="1">
    <source>
        <dbReference type="SAM" id="Phobius"/>
    </source>
</evidence>
<feature type="transmembrane region" description="Helical" evidence="1">
    <location>
        <begin position="161"/>
        <end position="179"/>
    </location>
</feature>
<protein>
    <submittedName>
        <fullName evidence="2">Uncharacterized protein</fullName>
    </submittedName>
</protein>
<reference evidence="2 3" key="1">
    <citation type="journal article" date="2020" name="Biotechnol. Biofuels">
        <title>New insights from the biogas microbiome by comprehensive genome-resolved metagenomics of nearly 1600 species originating from multiple anaerobic digesters.</title>
        <authorList>
            <person name="Campanaro S."/>
            <person name="Treu L."/>
            <person name="Rodriguez-R L.M."/>
            <person name="Kovalovszki A."/>
            <person name="Ziels R.M."/>
            <person name="Maus I."/>
            <person name="Zhu X."/>
            <person name="Kougias P.G."/>
            <person name="Basile A."/>
            <person name="Luo G."/>
            <person name="Schluter A."/>
            <person name="Konstantinidis K.T."/>
            <person name="Angelidaki I."/>
        </authorList>
    </citation>
    <scope>NUCLEOTIDE SEQUENCE [LARGE SCALE GENOMIC DNA]</scope>
    <source>
        <strain evidence="2">AS27yjCOA_65</strain>
    </source>
</reference>
<keyword evidence="1" id="KW-1133">Transmembrane helix</keyword>
<sequence>MRLVFQRPIWLDFTAFSLVLTGLIGYVMGFWRLSLSVGMTLKISVLQACISFFQFFLSDSSWVVRNLKEVLFAFRNFLDLASWYKYWYYASGILELMVSTALLIVAMFLWKKKTYAVRTFYIFILLSIAIHVVNISSSLLLSENLGIMKMLLDMPLMLWKLLLLMIVLSANKSIFGMLAKERVQFKELS</sequence>
<dbReference type="Proteomes" id="UP000524246">
    <property type="component" value="Unassembled WGS sequence"/>
</dbReference>
<accession>A0A7X9IKI5</accession>